<dbReference type="PANTHER" id="PTHR16675">
    <property type="entry name" value="MHC CLASS I-RELATED"/>
    <property type="match status" value="1"/>
</dbReference>
<dbReference type="PROSITE" id="PS50835">
    <property type="entry name" value="IG_LIKE"/>
    <property type="match status" value="1"/>
</dbReference>
<evidence type="ECO:0000256" key="2">
    <source>
        <dbReference type="ARBA" id="ARBA00023319"/>
    </source>
</evidence>
<dbReference type="GO" id="GO:0006955">
    <property type="term" value="P:immune response"/>
    <property type="evidence" value="ECO:0007669"/>
    <property type="project" value="TreeGrafter"/>
</dbReference>
<keyword evidence="4" id="KW-0472">Membrane</keyword>
<dbReference type="EMBL" id="CAJRST010039500">
    <property type="protein sequence ID" value="CAG6016199.1"/>
    <property type="molecule type" value="Genomic_DNA"/>
</dbReference>
<dbReference type="Gene3D" id="3.30.500.10">
    <property type="entry name" value="MHC class I-like antigen recognition-like"/>
    <property type="match status" value="1"/>
</dbReference>
<feature type="compositionally biased region" description="Polar residues" evidence="3">
    <location>
        <begin position="396"/>
        <end position="413"/>
    </location>
</feature>
<dbReference type="Pfam" id="PF07654">
    <property type="entry name" value="C1-set"/>
    <property type="match status" value="1"/>
</dbReference>
<dbReference type="AlphaFoldDB" id="A0A8S4BM75"/>
<dbReference type="OrthoDB" id="8936120at2759"/>
<dbReference type="Proteomes" id="UP000677803">
    <property type="component" value="Unassembled WGS sequence"/>
</dbReference>
<dbReference type="InterPro" id="IPR003006">
    <property type="entry name" value="Ig/MHC_CS"/>
</dbReference>
<proteinExistence type="predicted"/>
<dbReference type="PANTHER" id="PTHR16675:SF191">
    <property type="entry name" value="CLASS I HISTOCOMPATIBILITY ANTIGEN, F10 ALPHA CHAIN-LIKE-RELATED"/>
    <property type="match status" value="1"/>
</dbReference>
<evidence type="ECO:0000256" key="4">
    <source>
        <dbReference type="SAM" id="Phobius"/>
    </source>
</evidence>
<dbReference type="InterPro" id="IPR050208">
    <property type="entry name" value="MHC_class-I_related"/>
</dbReference>
<dbReference type="InterPro" id="IPR003597">
    <property type="entry name" value="Ig_C1-set"/>
</dbReference>
<evidence type="ECO:0000256" key="3">
    <source>
        <dbReference type="SAM" id="MobiDB-lite"/>
    </source>
</evidence>
<sequence length="413" mass="46545">MREQEARIRHQEEGQSSLAAHLGALTDQLQDLVERLPSRPTAATPPAEDPRPQGLQVIGPRLVFGARLFVPMMSSASGRHSLWLLLSYISGPTPFPEFTVVYMLDDIQVGYCDSETDLRLMRVGSGGEKEEDLVLDQEAINIREFLFSSMRKRLTAAKEQMNLTASGVHVQQRLTGCEILDGQPAFIMFRDAVNTQDADSMQYNMTHFTYARGNSPVFQWDAVRQTYEQMIATNLFLPICVRILNLLLESEKHLVMRRVRPLVRLLTKQVVGGAQLTCLATDFYPRHINLTLRRDGDPVDADRLSGGLVLPNGNSLYQMRKTLSIDEEELQRTHSYTCTASHLSLDNRLDVSWRAESSRSHRVQVLSGPLILMVAAVILLLVLWKRRRASPRKHGSSQPTVSSDHQTETEQGN</sequence>
<dbReference type="SUPFAM" id="SSF48726">
    <property type="entry name" value="Immunoglobulin"/>
    <property type="match status" value="1"/>
</dbReference>
<dbReference type="InterPro" id="IPR011162">
    <property type="entry name" value="MHC_I/II-like_Ag-recog"/>
</dbReference>
<comment type="caution">
    <text evidence="6">The sequence shown here is derived from an EMBL/GenBank/DDBJ whole genome shotgun (WGS) entry which is preliminary data.</text>
</comment>
<keyword evidence="4" id="KW-0812">Transmembrane</keyword>
<keyword evidence="4" id="KW-1133">Transmembrane helix</keyword>
<feature type="transmembrane region" description="Helical" evidence="4">
    <location>
        <begin position="365"/>
        <end position="384"/>
    </location>
</feature>
<dbReference type="InterPro" id="IPR037055">
    <property type="entry name" value="MHC_I-like_Ag-recog_sf"/>
</dbReference>
<organism evidence="6 7">
    <name type="scientific">Menidia menidia</name>
    <name type="common">Atlantic silverside</name>
    <dbReference type="NCBI Taxonomy" id="238744"/>
    <lineage>
        <taxon>Eukaryota</taxon>
        <taxon>Metazoa</taxon>
        <taxon>Chordata</taxon>
        <taxon>Craniata</taxon>
        <taxon>Vertebrata</taxon>
        <taxon>Euteleostomi</taxon>
        <taxon>Actinopterygii</taxon>
        <taxon>Neopterygii</taxon>
        <taxon>Teleostei</taxon>
        <taxon>Neoteleostei</taxon>
        <taxon>Acanthomorphata</taxon>
        <taxon>Ovalentaria</taxon>
        <taxon>Atherinomorphae</taxon>
        <taxon>Atheriniformes</taxon>
        <taxon>Atherinopsidae</taxon>
        <taxon>Menidiinae</taxon>
        <taxon>Menidia</taxon>
    </lineage>
</organism>
<reference evidence="6" key="1">
    <citation type="submission" date="2021-05" db="EMBL/GenBank/DDBJ databases">
        <authorList>
            <person name="Tigano A."/>
        </authorList>
    </citation>
    <scope>NUCLEOTIDE SEQUENCE</scope>
</reference>
<dbReference type="InterPro" id="IPR013783">
    <property type="entry name" value="Ig-like_fold"/>
</dbReference>
<dbReference type="SMART" id="SM00407">
    <property type="entry name" value="IGc1"/>
    <property type="match status" value="1"/>
</dbReference>
<dbReference type="PROSITE" id="PS00290">
    <property type="entry name" value="IG_MHC"/>
    <property type="match status" value="1"/>
</dbReference>
<feature type="region of interest" description="Disordered" evidence="3">
    <location>
        <begin position="391"/>
        <end position="413"/>
    </location>
</feature>
<dbReference type="GO" id="GO:0005615">
    <property type="term" value="C:extracellular space"/>
    <property type="evidence" value="ECO:0007669"/>
    <property type="project" value="TreeGrafter"/>
</dbReference>
<keyword evidence="1" id="KW-0325">Glycoprotein</keyword>
<dbReference type="SUPFAM" id="SSF54452">
    <property type="entry name" value="MHC antigen-recognition domain"/>
    <property type="match status" value="1"/>
</dbReference>
<dbReference type="GO" id="GO:0009897">
    <property type="term" value="C:external side of plasma membrane"/>
    <property type="evidence" value="ECO:0007669"/>
    <property type="project" value="TreeGrafter"/>
</dbReference>
<name>A0A8S4BM75_9TELE</name>
<keyword evidence="2" id="KW-0393">Immunoglobulin domain</keyword>
<feature type="domain" description="Ig-like" evidence="5">
    <location>
        <begin position="261"/>
        <end position="352"/>
    </location>
</feature>
<evidence type="ECO:0000259" key="5">
    <source>
        <dbReference type="PROSITE" id="PS50835"/>
    </source>
</evidence>
<dbReference type="InterPro" id="IPR007110">
    <property type="entry name" value="Ig-like_dom"/>
</dbReference>
<evidence type="ECO:0000256" key="1">
    <source>
        <dbReference type="ARBA" id="ARBA00023180"/>
    </source>
</evidence>
<evidence type="ECO:0000313" key="7">
    <source>
        <dbReference type="Proteomes" id="UP000677803"/>
    </source>
</evidence>
<dbReference type="Gene3D" id="2.60.40.10">
    <property type="entry name" value="Immunoglobulins"/>
    <property type="match status" value="1"/>
</dbReference>
<keyword evidence="7" id="KW-1185">Reference proteome</keyword>
<evidence type="ECO:0000313" key="6">
    <source>
        <dbReference type="EMBL" id="CAG6016199.1"/>
    </source>
</evidence>
<gene>
    <name evidence="6" type="ORF">MMEN_LOCUS20218</name>
</gene>
<protein>
    <submittedName>
        <fullName evidence="6">(Atlantic silverside) hypothetical protein</fullName>
    </submittedName>
</protein>
<accession>A0A8S4BM75</accession>
<dbReference type="InterPro" id="IPR036179">
    <property type="entry name" value="Ig-like_dom_sf"/>
</dbReference>